<dbReference type="Proteomes" id="UP001530400">
    <property type="component" value="Unassembled WGS sequence"/>
</dbReference>
<dbReference type="EMBL" id="JALLPJ020001003">
    <property type="protein sequence ID" value="KAL3778134.1"/>
    <property type="molecule type" value="Genomic_DNA"/>
</dbReference>
<name>A0ABD3NQA0_9STRA</name>
<evidence type="ECO:0000313" key="2">
    <source>
        <dbReference type="Proteomes" id="UP001530400"/>
    </source>
</evidence>
<accession>A0ABD3NQA0</accession>
<reference evidence="1 2" key="1">
    <citation type="submission" date="2024-10" db="EMBL/GenBank/DDBJ databases">
        <title>Updated reference genomes for cyclostephanoid diatoms.</title>
        <authorList>
            <person name="Roberts W.R."/>
            <person name="Alverson A.J."/>
        </authorList>
    </citation>
    <scope>NUCLEOTIDE SEQUENCE [LARGE SCALE GENOMIC DNA]</scope>
    <source>
        <strain evidence="1 2">AJA010-31</strain>
    </source>
</reference>
<dbReference type="PANTHER" id="PTHR36971:SF1">
    <property type="entry name" value="METHYLTRANSFERASE DOMAIN-CONTAINING PROTEIN"/>
    <property type="match status" value="1"/>
</dbReference>
<organism evidence="1 2">
    <name type="scientific">Cyclotella atomus</name>
    <dbReference type="NCBI Taxonomy" id="382360"/>
    <lineage>
        <taxon>Eukaryota</taxon>
        <taxon>Sar</taxon>
        <taxon>Stramenopiles</taxon>
        <taxon>Ochrophyta</taxon>
        <taxon>Bacillariophyta</taxon>
        <taxon>Coscinodiscophyceae</taxon>
        <taxon>Thalassiosirophycidae</taxon>
        <taxon>Stephanodiscales</taxon>
        <taxon>Stephanodiscaceae</taxon>
        <taxon>Cyclotella</taxon>
    </lineage>
</organism>
<protein>
    <submittedName>
        <fullName evidence="1">Uncharacterized protein</fullName>
    </submittedName>
</protein>
<keyword evidence="2" id="KW-1185">Reference proteome</keyword>
<dbReference type="PANTHER" id="PTHR36971">
    <property type="entry name" value="UNNAMED PRODUCT"/>
    <property type="match status" value="1"/>
</dbReference>
<sequence length="321" mass="36094">MDCNLLSAIQSNDNSQRASSRKNRVYTFYSFISQTYPNATNILDAAGGRGDLSFLLNNIDNANSIIADPRVPNYTRIIKSVHFLAQNPEEVKIRSINGLPTYQPLAALMPLFMKGQMCTNVDTVGSIAFSIPKNIRMHVDHDFVDAVRNAITMCNGDRLLNHDLVSWDGYWLEEQKKIASNNTYYGGTEPKQSIDNNDMTSQIQESRVALEAFMSLDLIVGFHPDQATEAAIDIAIYLQIPFAVVPCCVFPSEFSNRMHDGVHVKSYDQFLAYLSKKHINIRQSELPFTGSDTAKSIVLYMLEEDFREDESNKDTPALLCI</sequence>
<comment type="caution">
    <text evidence="1">The sequence shown here is derived from an EMBL/GenBank/DDBJ whole genome shotgun (WGS) entry which is preliminary data.</text>
</comment>
<proteinExistence type="predicted"/>
<gene>
    <name evidence="1" type="ORF">ACHAWO_008086</name>
</gene>
<evidence type="ECO:0000313" key="1">
    <source>
        <dbReference type="EMBL" id="KAL3778134.1"/>
    </source>
</evidence>
<dbReference type="AlphaFoldDB" id="A0ABD3NQA0"/>